<organism evidence="3 4">
    <name type="scientific">Puccinia graminis f. sp. tritici</name>
    <dbReference type="NCBI Taxonomy" id="56615"/>
    <lineage>
        <taxon>Eukaryota</taxon>
        <taxon>Fungi</taxon>
        <taxon>Dikarya</taxon>
        <taxon>Basidiomycota</taxon>
        <taxon>Pucciniomycotina</taxon>
        <taxon>Pucciniomycetes</taxon>
        <taxon>Pucciniales</taxon>
        <taxon>Pucciniaceae</taxon>
        <taxon>Puccinia</taxon>
    </lineage>
</organism>
<dbReference type="AlphaFoldDB" id="A0A5B0RLH0"/>
<comment type="caution">
    <text evidence="3">The sequence shown here is derived from an EMBL/GenBank/DDBJ whole genome shotgun (WGS) entry which is preliminary data.</text>
</comment>
<feature type="domain" description="Endonuclease/exonuclease/phosphatase" evidence="2">
    <location>
        <begin position="528"/>
        <end position="649"/>
    </location>
</feature>
<evidence type="ECO:0000259" key="2">
    <source>
        <dbReference type="Pfam" id="PF14529"/>
    </source>
</evidence>
<reference evidence="3 4" key="1">
    <citation type="submission" date="2019-05" db="EMBL/GenBank/DDBJ databases">
        <title>Emergence of the Ug99 lineage of the wheat stem rust pathogen through somatic hybridization.</title>
        <authorList>
            <person name="Li F."/>
            <person name="Upadhyaya N.M."/>
            <person name="Sperschneider J."/>
            <person name="Matny O."/>
            <person name="Nguyen-Phuc H."/>
            <person name="Mago R."/>
            <person name="Raley C."/>
            <person name="Miller M.E."/>
            <person name="Silverstein K.A.T."/>
            <person name="Henningsen E."/>
            <person name="Hirsch C.D."/>
            <person name="Visser B."/>
            <person name="Pretorius Z.A."/>
            <person name="Steffenson B.J."/>
            <person name="Schwessinger B."/>
            <person name="Dodds P.N."/>
            <person name="Figueroa M."/>
        </authorList>
    </citation>
    <scope>NUCLEOTIDE SEQUENCE [LARGE SCALE GENOMIC DNA]</scope>
    <source>
        <strain evidence="3 4">Ug99</strain>
    </source>
</reference>
<feature type="region of interest" description="Disordered" evidence="1">
    <location>
        <begin position="1"/>
        <end position="49"/>
    </location>
</feature>
<evidence type="ECO:0000313" key="3">
    <source>
        <dbReference type="EMBL" id="KAA1125895.1"/>
    </source>
</evidence>
<evidence type="ECO:0000256" key="1">
    <source>
        <dbReference type="SAM" id="MobiDB-lite"/>
    </source>
</evidence>
<sequence length="709" mass="80270">MPPKRIVLHDDMEDIDSSNPSPPHTPTQHDFSHNPSLRQSQHNPVNDPHVSDFFQFMSEILAHPEPDGSVIITADKVKVAASLLGVEKLVSTQTLANLEKITSRLDLIEKSIHSSPPPKRTPIAAWTSAVKDKPTHVLTQSIIRPPPLKKVINEFKPASFVIRKTVPESRPFFQKSPCEITKIVNTVLLDIEAKTDDGTPITAKGVATLPSGDFKFFTQSRFAAKWLLEHKHKWTHLCDPSLITPPSSFPVIVHSMPISFTPANKSSTSELCKENNIDPKDILSIRWLGDPHSKKQSHGSLIINLFDKNLAQKVEKGGLFYKFLFLRGAHYKKSPLQCFQCLDIGHTAQLCKNSPMCKFCGDSHNSRECTSDDSKDACVKCIQLEKSLNPTTEVDEDNVRFHHSSTSIKCPLKSKSLHASEPLFKILQLNCHNSFDVTFSVLNTETNSSILILQEPWINPHSFKLPFHSNWLSLLDNNHSPSSYQNKHRICFLINKKYNSERIHPLPGGSRILSAVDIDININNIKKIRLINVYNPPKNFDALPELNTWLNNFNNRKIPSFIFIDSNLHNKLWNPSNYPHSHRESSILIKTCGQKGFKLISEKGSPTFLTRRSSPTTIDLTWANFLSQKLVHSCITSSNNHGSDHQSIYITLSFHSNIQINDRLSCDLEKIDIIKFNSDLNTFLRTIPTHPLHNPQDIDNLFTRHSQMF</sequence>
<dbReference type="GO" id="GO:0003824">
    <property type="term" value="F:catalytic activity"/>
    <property type="evidence" value="ECO:0007669"/>
    <property type="project" value="InterPro"/>
</dbReference>
<dbReference type="Gene3D" id="3.60.10.10">
    <property type="entry name" value="Endonuclease/exonuclease/phosphatase"/>
    <property type="match status" value="1"/>
</dbReference>
<protein>
    <recommendedName>
        <fullName evidence="2">Endonuclease/exonuclease/phosphatase domain-containing protein</fullName>
    </recommendedName>
</protein>
<dbReference type="InterPro" id="IPR036691">
    <property type="entry name" value="Endo/exonu/phosph_ase_sf"/>
</dbReference>
<accession>A0A5B0RLH0</accession>
<dbReference type="Proteomes" id="UP000325313">
    <property type="component" value="Unassembled WGS sequence"/>
</dbReference>
<dbReference type="InterPro" id="IPR005135">
    <property type="entry name" value="Endo/exonuclease/phosphatase"/>
</dbReference>
<dbReference type="Pfam" id="PF14529">
    <property type="entry name" value="Exo_endo_phos_2"/>
    <property type="match status" value="1"/>
</dbReference>
<name>A0A5B0RLH0_PUCGR</name>
<proteinExistence type="predicted"/>
<dbReference type="EMBL" id="VDEP01000174">
    <property type="protein sequence ID" value="KAA1125895.1"/>
    <property type="molecule type" value="Genomic_DNA"/>
</dbReference>
<evidence type="ECO:0000313" key="4">
    <source>
        <dbReference type="Proteomes" id="UP000325313"/>
    </source>
</evidence>
<gene>
    <name evidence="3" type="ORF">PGTUg99_017009</name>
</gene>
<dbReference type="SUPFAM" id="SSF56219">
    <property type="entry name" value="DNase I-like"/>
    <property type="match status" value="1"/>
</dbReference>
<feature type="compositionally biased region" description="Polar residues" evidence="1">
    <location>
        <begin position="26"/>
        <end position="44"/>
    </location>
</feature>